<accession>A0ACC2WN43</accession>
<evidence type="ECO:0000313" key="2">
    <source>
        <dbReference type="Proteomes" id="UP001243375"/>
    </source>
</evidence>
<name>A0ACC2WN43_9TREE</name>
<dbReference type="EMBL" id="JASBWU010000026">
    <property type="protein sequence ID" value="KAJ9112226.1"/>
    <property type="molecule type" value="Genomic_DNA"/>
</dbReference>
<gene>
    <name evidence="1" type="ORF">QFC22_006310</name>
</gene>
<protein>
    <submittedName>
        <fullName evidence="1">Uncharacterized protein</fullName>
    </submittedName>
</protein>
<evidence type="ECO:0000313" key="1">
    <source>
        <dbReference type="EMBL" id="KAJ9112226.1"/>
    </source>
</evidence>
<comment type="caution">
    <text evidence="1">The sequence shown here is derived from an EMBL/GenBank/DDBJ whole genome shotgun (WGS) entry which is preliminary data.</text>
</comment>
<organism evidence="1 2">
    <name type="scientific">Naganishia vaughanmartiniae</name>
    <dbReference type="NCBI Taxonomy" id="1424756"/>
    <lineage>
        <taxon>Eukaryota</taxon>
        <taxon>Fungi</taxon>
        <taxon>Dikarya</taxon>
        <taxon>Basidiomycota</taxon>
        <taxon>Agaricomycotina</taxon>
        <taxon>Tremellomycetes</taxon>
        <taxon>Filobasidiales</taxon>
        <taxon>Filobasidiaceae</taxon>
        <taxon>Naganishia</taxon>
    </lineage>
</organism>
<sequence>MVPTFVGLDAVGWDEMTSSWWGKALGGIALGGIVLVSLYVLYRMGKATVSFIRQRRAPQMTMSPAVKRHFQTLNAATYNKQDSARRHDTAQRIKTGPLKSFGVYLGDFADPPSAEQRALFSRWQGIVIDPFRTNALSAAATSVASSSSSSSSPSSSSKSTTRVLARLDIARLLDAEKAAGDDSDEDQQLVKSIDTVVRHVASLAHVETIKGVVFASWQANFCPAVCNQLVAHINGRLGMQVFLEVGPPDYLDPKECIEIDMHLIHGVIFRNGTIMRHNGDRRNYFQMESLRRGMRALAKVSFKGDTTIMMWELLNDGIDPSYAVLKRSYNWCRFHCAISWIGSQAALMDANKAAISEHTQRGEPLGAMMWLKSNKTVAAHEAWRLNDRVVPKRISEEEDTLAVYAPLEEYIPNVRTMLTPRSHYKEDDVHDTAVQDVPSPTVDAQFEWPTGVVESRTNPITCSPSGTVYTGLGCFPLGLNVSAEAFATLLAGQRRLRSLGLLDRLQPQELAEMADKLVIRDDDDDEDDACCRDIVRKLKQSLLQVPGEEQDRLEIYIGLHSGFRDGLATQFWGLYHVDPTRSCTELYINAKSADRLGTILHTYLSSNNVPRGTCFLAEYQQSEHAGQLADKWSIPNRLVRDIEQLTPAENLLFLRRFVRTNELDPDFASMRARIVACCEYQLLEVPTLAHYRALNSSTYLEGGISATQLVQSRLSWHAQNGFDHPDVLDATSLFTDVDARLSTLLKQQHNGFLTCLEDVFAAILNKGNIDVSADIFALAVFCAFRRLALDEVYLEVLDRNPLPNPHPDQAACFAEMFALGSQCQAYFDMTSNVLGTILANRYHAYYMENQPPPRQDGITDLPTAYFSTQVDLDPKPEKPSMSAYYRITFLAIFAVPALIDVLLLTTIGRGLYLTTYMASDEKSMATAALMTSLLLCGAFSTWIGTGATYYLNAMAFSALNMFVLTRWIAGLAVTLLVGVVSLIVIGLVKGFYAGLIFFLYLICLSTYLISLGALSNYQYPGFAFHSGRTVIITCVPILFLSPILTLWIGHDIVVYLCVMYGFLTALLLGMRRTVSQWGSWYLDIPFVSDTEIVTWYKTKQESAQVINDMSQGTDLAATPFPRILLTAAVLEEYNRKPWTRRTDDDFVEKLSTGHEATVLLMDWYSQFSNTAMPYMFSPTWNLQCKAATDTLKDMQKGLKLHNAFLHWRHASDEVWCGFLYFVIALMDKWVFLVSGGSFVGLSHVDNTVFRLAVGFGLAYYLLAAICLDSVAQPLWVLAQKRINQPITSLERLHEAAINDASARRKLYWIYFVKFFLLHAWGLAVVAALMWTFEGSRDGVIMFLAYIGAYSGLLFYQYNRIFAGTRALKNLATAALIGLIGGPILVRTRPEFAYGGVSTLTIATWSTALLSFWTADIGRPRWKDVKAEIVLGNKSMKYESSAIQPYCDYTQTQLSKMFESTATLQLGPLYRVPPTVYPGTEVANAIAVGAETAPTGLLSDAFPNAKFLLDESLRLWRSGEVIVDVVPQHQLLPSERGRVRVITQDDGNLLRIIIFVHVESSASHPPMNTVLRFSNVIAEAILQFTASSRLNLSRSDSNLVPTLLRPQAGQQITIPNGIKQHLEWYPIECKRTAEREHEELLRHILLGLDADREWDQSPKHIRRTLLDRWIGKAVKLTLEDLLWLSKRLGQEDIFIRLSRSTIGATLAILVGSYARALLDDQIQNKCPSLPSVCVHEGAWTLDQIAEAKHQNSHFLSNCLDRCRRVHYGLRFAVKFLVISTVADGEYQRELDYVLTGKVFLVRWSAKSILGGMWMYCKVLQRVILPVFLLHNREPVQTLYKYMYGVKTVIKGKRVVIESLDGPLTGFLTALPDESVKLSVYQGRYKRFPSEEQEAEAINTYGRCLDLRQRREYIGTQLVNIYIYEYDKSFSPTIPVTRMCKQGESAGQTLHYDSNGHIISGAYRTLLGPVQFTLSYRKNAKYVDNLLRGHFVWPHIAITVEWCVAHPEHPEVQEMSLPYTKVTAATFVQEADVWRCIWSYDHRSHPDIKTTLNGTYVETPVMVLQDLFGVLKKPDYRGFAADNPLCGFASFRTNLLSRMLGQNVRWTRISTSSARTHLWKSWKNDKNLDAVTSRWLDELALRSDGVLKPYWRARDTCRLVSAAKYLDTYSDAILARTDVEPDISAWSSITYKISDLYSFGQGGDTRINTRTLSTQMQDSRDNLHVLAMDTGTWPNEGGGVSACRRDVVNDLKSIRWHVIAESANDYGTPKFQIEKNIQSLTVLPLWGLDFLTPTHGVFMDSLDSAIQIRSQNTNNLDIERNFLPILTTLVRCSRAIKFDSGHIRDATRALVELNSYFEADRHWSEVWSSEVVKARWRLLWLTNDMENATPVSQWLDSERPTLLHLDNALDLWSRFLFIFSVPVPDKIPDVFQASHHATGASYGVLCKIKRNCTFHVWDHPISWRETTVYLSSAMSFDSPFVCTSLMSLARMASVLILHHADVVLPCADFFNPGWEVELGTQGGTVQHRRSYARKIDPVVNGICNMDNFKPIEKIKTTKPTVAMLSHVRFIKDTKNAILAADIIVNEWGFTDYKLEIYGDMEKAPANSVECKEILASKSLRDFVTLRGVGNASKVLEEAWVFLNSSISEGLPLAMGEAALSGVPVVCTDVGASFRVVTDPVTWKRFSAVVGPNDAYSLARAQINVLGLLDEWSEYAEDDEPGSCPKLSFRPTIEEVALITKRMYDKTEQRRRLGMLGRKNILSSFSGDRYLREHEQMLWVGKLLSPSHRARVARLESPSQSSAGIVSTPEYNAPSCSYTPPGYVSDETPDLSEKCIDFDQHPHVQFVVIVNPNSGPGVHPEPDTRYAHEIPRLNARANVQTVGYVSTNYCKRDVGDVVKDIRVYSGWSSMKGMKGVSVQGIFFDETPNHWSAEAAEYLDMITAEVKKDTGIKGDRMVIHNPGTTPDASIANQKPDITAVFEDAYSRYRSQSKEDRISAGLYDRAASLFIVHSTPLGEIKRLVNELRSRVGYLFVTDLQERYYESFGPGWTSFVKAVVADPVVDTAQSIGQQSGCTSAE</sequence>
<proteinExistence type="predicted"/>
<dbReference type="Proteomes" id="UP001243375">
    <property type="component" value="Unassembled WGS sequence"/>
</dbReference>
<keyword evidence="2" id="KW-1185">Reference proteome</keyword>
<reference evidence="1" key="1">
    <citation type="submission" date="2023-04" db="EMBL/GenBank/DDBJ databases">
        <title>Draft Genome sequencing of Naganishia species isolated from polar environments using Oxford Nanopore Technology.</title>
        <authorList>
            <person name="Leo P."/>
            <person name="Venkateswaran K."/>
        </authorList>
    </citation>
    <scope>NUCLEOTIDE SEQUENCE</scope>
    <source>
        <strain evidence="1">MNA-CCFEE 5425</strain>
    </source>
</reference>